<proteinExistence type="predicted"/>
<dbReference type="SUPFAM" id="SSF117281">
    <property type="entry name" value="Kelch motif"/>
    <property type="match status" value="1"/>
</dbReference>
<dbReference type="Pfam" id="PF01344">
    <property type="entry name" value="Kelch_1"/>
    <property type="match status" value="1"/>
</dbReference>
<name>A0A2G9PPF7_AQUCT</name>
<protein>
    <submittedName>
        <fullName evidence="2">Uncharacterized protein</fullName>
    </submittedName>
</protein>
<keyword evidence="3" id="KW-1185">Reference proteome</keyword>
<dbReference type="EMBL" id="KV922575">
    <property type="protein sequence ID" value="PIO05244.1"/>
    <property type="molecule type" value="Genomic_DNA"/>
</dbReference>
<organism evidence="2 3">
    <name type="scientific">Aquarana catesbeiana</name>
    <name type="common">American bullfrog</name>
    <name type="synonym">Rana catesbeiana</name>
    <dbReference type="NCBI Taxonomy" id="8400"/>
    <lineage>
        <taxon>Eukaryota</taxon>
        <taxon>Metazoa</taxon>
        <taxon>Chordata</taxon>
        <taxon>Craniata</taxon>
        <taxon>Vertebrata</taxon>
        <taxon>Euteleostomi</taxon>
        <taxon>Amphibia</taxon>
        <taxon>Batrachia</taxon>
        <taxon>Anura</taxon>
        <taxon>Neobatrachia</taxon>
        <taxon>Ranoidea</taxon>
        <taxon>Ranidae</taxon>
        <taxon>Aquarana</taxon>
    </lineage>
</organism>
<dbReference type="Proteomes" id="UP000228934">
    <property type="component" value="Unassembled WGS sequence"/>
</dbReference>
<dbReference type="InterPro" id="IPR006652">
    <property type="entry name" value="Kelch_1"/>
</dbReference>
<accession>A0A2G9PPF7</accession>
<keyword evidence="1" id="KW-0880">Kelch repeat</keyword>
<dbReference type="Gene3D" id="2.120.10.80">
    <property type="entry name" value="Kelch-type beta propeller"/>
    <property type="match status" value="1"/>
</dbReference>
<gene>
    <name evidence="2" type="ORF">AB205_0005300</name>
</gene>
<dbReference type="OrthoDB" id="45365at2759"/>
<dbReference type="InterPro" id="IPR015915">
    <property type="entry name" value="Kelch-typ_b-propeller"/>
</dbReference>
<sequence length="111" mass="12654">MVIRTQMSEQPQCRERHSFGVVEIDGVVYVLGGEDGDRELISMESYDTCTKTWIKQQNMTMVRKLHKSWGEEKQQHTDSCLGGCVIEGEKGTIKHTDKSDMSVKYKRARGA</sequence>
<reference evidence="3" key="1">
    <citation type="journal article" date="2017" name="Nat. Commun.">
        <title>The North American bullfrog draft genome provides insight into hormonal regulation of long noncoding RNA.</title>
        <authorList>
            <person name="Hammond S.A."/>
            <person name="Warren R.L."/>
            <person name="Vandervalk B.P."/>
            <person name="Kucuk E."/>
            <person name="Khan H."/>
            <person name="Gibb E.A."/>
            <person name="Pandoh P."/>
            <person name="Kirk H."/>
            <person name="Zhao Y."/>
            <person name="Jones M."/>
            <person name="Mungall A.J."/>
            <person name="Coope R."/>
            <person name="Pleasance S."/>
            <person name="Moore R.A."/>
            <person name="Holt R.A."/>
            <person name="Round J.M."/>
            <person name="Ohora S."/>
            <person name="Walle B.V."/>
            <person name="Veldhoen N."/>
            <person name="Helbing C.C."/>
            <person name="Birol I."/>
        </authorList>
    </citation>
    <scope>NUCLEOTIDE SEQUENCE [LARGE SCALE GENOMIC DNA]</scope>
</reference>
<evidence type="ECO:0000313" key="3">
    <source>
        <dbReference type="Proteomes" id="UP000228934"/>
    </source>
</evidence>
<evidence type="ECO:0000256" key="1">
    <source>
        <dbReference type="ARBA" id="ARBA00022441"/>
    </source>
</evidence>
<dbReference type="AlphaFoldDB" id="A0A2G9PPF7"/>
<evidence type="ECO:0000313" key="2">
    <source>
        <dbReference type="EMBL" id="PIO05244.1"/>
    </source>
</evidence>